<evidence type="ECO:0000259" key="2">
    <source>
        <dbReference type="Pfam" id="PF04937"/>
    </source>
</evidence>
<evidence type="ECO:0000313" key="4">
    <source>
        <dbReference type="Proteomes" id="UP001415857"/>
    </source>
</evidence>
<feature type="region of interest" description="Disordered" evidence="1">
    <location>
        <begin position="67"/>
        <end position="94"/>
    </location>
</feature>
<dbReference type="EMBL" id="JBBPBK010000002">
    <property type="protein sequence ID" value="KAK9290647.1"/>
    <property type="molecule type" value="Genomic_DNA"/>
</dbReference>
<keyword evidence="4" id="KW-1185">Reference proteome</keyword>
<dbReference type="PANTHER" id="PTHR32166:SF74">
    <property type="entry name" value="OS05G0256350 PROTEIN"/>
    <property type="match status" value="1"/>
</dbReference>
<reference evidence="3 4" key="1">
    <citation type="journal article" date="2024" name="Plant J.">
        <title>Genome sequences and population genomics reveal climatic adaptation and genomic divergence between two closely related sweetgum species.</title>
        <authorList>
            <person name="Xu W.Q."/>
            <person name="Ren C.Q."/>
            <person name="Zhang X.Y."/>
            <person name="Comes H.P."/>
            <person name="Liu X.H."/>
            <person name="Li Y.G."/>
            <person name="Kettle C.J."/>
            <person name="Jalonen R."/>
            <person name="Gaisberger H."/>
            <person name="Ma Y.Z."/>
            <person name="Qiu Y.X."/>
        </authorList>
    </citation>
    <scope>NUCLEOTIDE SEQUENCE [LARGE SCALE GENOMIC DNA]</scope>
    <source>
        <strain evidence="3">Hangzhou</strain>
    </source>
</reference>
<dbReference type="AlphaFoldDB" id="A0AAP0X5W9"/>
<name>A0AAP0X5W9_LIQFO</name>
<dbReference type="Proteomes" id="UP001415857">
    <property type="component" value="Unassembled WGS sequence"/>
</dbReference>
<dbReference type="Pfam" id="PF04937">
    <property type="entry name" value="DUF659"/>
    <property type="match status" value="1"/>
</dbReference>
<accession>A0AAP0X5W9</accession>
<evidence type="ECO:0000313" key="3">
    <source>
        <dbReference type="EMBL" id="KAK9290647.1"/>
    </source>
</evidence>
<evidence type="ECO:0000256" key="1">
    <source>
        <dbReference type="SAM" id="MobiDB-lite"/>
    </source>
</evidence>
<sequence>MMQKLQATLRGTINRLKHHLAGTKHGIKACVEVPDEVKTECKQASSNFQEHKSKQNELLQEIGMGCGGRSDSGSSPFIEDQNVPGSGSGSGNHSSGRYFIQPKTALPFNTMNDRCWLPMVDGIAKYGPGFKPPSKHELRTWILKEEVEDINVMMEEHKKVWKQHGCSIMSDGWSDGKNSCLINFLVNSLVGTWFLRSVDASNAIKNGELMFNYLDRVVEEVGEENVIQIITNNATNYVCEGLNQRVSLSLFLSLHHSSPPSSKGIQRDLGLKKHDFFPLP</sequence>
<gene>
    <name evidence="3" type="ORF">L1049_008820</name>
</gene>
<feature type="domain" description="DUF659" evidence="2">
    <location>
        <begin position="133"/>
        <end position="238"/>
    </location>
</feature>
<dbReference type="InterPro" id="IPR007021">
    <property type="entry name" value="DUF659"/>
</dbReference>
<dbReference type="InterPro" id="IPR012337">
    <property type="entry name" value="RNaseH-like_sf"/>
</dbReference>
<dbReference type="PANTHER" id="PTHR32166">
    <property type="entry name" value="OSJNBA0013A04.12 PROTEIN"/>
    <property type="match status" value="1"/>
</dbReference>
<comment type="caution">
    <text evidence="3">The sequence shown here is derived from an EMBL/GenBank/DDBJ whole genome shotgun (WGS) entry which is preliminary data.</text>
</comment>
<proteinExistence type="predicted"/>
<dbReference type="SUPFAM" id="SSF53098">
    <property type="entry name" value="Ribonuclease H-like"/>
    <property type="match status" value="1"/>
</dbReference>
<protein>
    <recommendedName>
        <fullName evidence="2">DUF659 domain-containing protein</fullName>
    </recommendedName>
</protein>
<organism evidence="3 4">
    <name type="scientific">Liquidambar formosana</name>
    <name type="common">Formosan gum</name>
    <dbReference type="NCBI Taxonomy" id="63359"/>
    <lineage>
        <taxon>Eukaryota</taxon>
        <taxon>Viridiplantae</taxon>
        <taxon>Streptophyta</taxon>
        <taxon>Embryophyta</taxon>
        <taxon>Tracheophyta</taxon>
        <taxon>Spermatophyta</taxon>
        <taxon>Magnoliopsida</taxon>
        <taxon>eudicotyledons</taxon>
        <taxon>Gunneridae</taxon>
        <taxon>Pentapetalae</taxon>
        <taxon>Saxifragales</taxon>
        <taxon>Altingiaceae</taxon>
        <taxon>Liquidambar</taxon>
    </lineage>
</organism>